<name>A0ABP8UA20_9ACTN</name>
<dbReference type="SUPFAM" id="SSF51445">
    <property type="entry name" value="(Trans)glycosidases"/>
    <property type="match status" value="1"/>
</dbReference>
<dbReference type="Proteomes" id="UP001501442">
    <property type="component" value="Unassembled WGS sequence"/>
</dbReference>
<dbReference type="InterPro" id="IPR017853">
    <property type="entry name" value="GH"/>
</dbReference>
<organism evidence="1 2">
    <name type="scientific">Actinoallomurus vinaceus</name>
    <dbReference type="NCBI Taxonomy" id="1080074"/>
    <lineage>
        <taxon>Bacteria</taxon>
        <taxon>Bacillati</taxon>
        <taxon>Actinomycetota</taxon>
        <taxon>Actinomycetes</taxon>
        <taxon>Streptosporangiales</taxon>
        <taxon>Thermomonosporaceae</taxon>
        <taxon>Actinoallomurus</taxon>
    </lineage>
</organism>
<reference evidence="2" key="1">
    <citation type="journal article" date="2019" name="Int. J. Syst. Evol. Microbiol.">
        <title>The Global Catalogue of Microorganisms (GCM) 10K type strain sequencing project: providing services to taxonomists for standard genome sequencing and annotation.</title>
        <authorList>
            <consortium name="The Broad Institute Genomics Platform"/>
            <consortium name="The Broad Institute Genome Sequencing Center for Infectious Disease"/>
            <person name="Wu L."/>
            <person name="Ma J."/>
        </authorList>
    </citation>
    <scope>NUCLEOTIDE SEQUENCE [LARGE SCALE GENOMIC DNA]</scope>
    <source>
        <strain evidence="2">JCM 17939</strain>
    </source>
</reference>
<dbReference type="Gene3D" id="3.20.20.80">
    <property type="entry name" value="Glycosidases"/>
    <property type="match status" value="1"/>
</dbReference>
<sequence length="360" mass="39921">MQVGINQPWWLYHTFGIDFGGLPRSDQRHWTHGVDAVFDSYASIGLRIVRWFIFGSGAMLLPSPRREAAGTVTAAPPIGLGRQVLDDFELLHRKARSHGLRLVPTFLDFHFAFAPEFGDRVKGGRSSWISDTAKRHALFENVLEPLLGVSASYPDTIYAWDLFNEPEWCTDVLVPPSRTVRQANVRLSDMKAFLREGCARITQHRLPATVGFNDPMTPSQWALAGPPITRTQVHHYGRITGSLITAAASEAVDGEPAPANSYGPSAFLGEFPFNVTGNYRWLRPGDRRPSSGPNSYEESLYERLQNLQPLGYDAVLGWSYPLQDHPPGPTDPEGSWPEVRADLEAFLVGSRGARTAIGRA</sequence>
<comment type="caution">
    <text evidence="1">The sequence shown here is derived from an EMBL/GenBank/DDBJ whole genome shotgun (WGS) entry which is preliminary data.</text>
</comment>
<gene>
    <name evidence="1" type="ORF">GCM10023196_039380</name>
</gene>
<evidence type="ECO:0008006" key="3">
    <source>
        <dbReference type="Google" id="ProtNLM"/>
    </source>
</evidence>
<keyword evidence="2" id="KW-1185">Reference proteome</keyword>
<proteinExistence type="predicted"/>
<dbReference type="RefSeq" id="WP_345432346.1">
    <property type="nucleotide sequence ID" value="NZ_BAABHK010000005.1"/>
</dbReference>
<evidence type="ECO:0000313" key="2">
    <source>
        <dbReference type="Proteomes" id="UP001501442"/>
    </source>
</evidence>
<protein>
    <recommendedName>
        <fullName evidence="3">Glycoside hydrolase family 5 domain-containing protein</fullName>
    </recommendedName>
</protein>
<dbReference type="EMBL" id="BAABHK010000005">
    <property type="protein sequence ID" value="GAA4627389.1"/>
    <property type="molecule type" value="Genomic_DNA"/>
</dbReference>
<evidence type="ECO:0000313" key="1">
    <source>
        <dbReference type="EMBL" id="GAA4627389.1"/>
    </source>
</evidence>
<accession>A0ABP8UA20</accession>